<proteinExistence type="predicted"/>
<comment type="caution">
    <text evidence="1">The sequence shown here is derived from an EMBL/GenBank/DDBJ whole genome shotgun (WGS) entry which is preliminary data.</text>
</comment>
<protein>
    <submittedName>
        <fullName evidence="1">Uncharacterized protein F54H12.2</fullName>
    </submittedName>
</protein>
<name>A0A8X6VGV1_TRICX</name>
<evidence type="ECO:0000313" key="1">
    <source>
        <dbReference type="EMBL" id="GFY07343.1"/>
    </source>
</evidence>
<dbReference type="Proteomes" id="UP000887159">
    <property type="component" value="Unassembled WGS sequence"/>
</dbReference>
<accession>A0A8X6VGV1</accession>
<dbReference type="AlphaFoldDB" id="A0A8X6VGV1"/>
<organism evidence="1 2">
    <name type="scientific">Trichonephila clavipes</name>
    <name type="common">Golden silk orbweaver</name>
    <name type="synonym">Nephila clavipes</name>
    <dbReference type="NCBI Taxonomy" id="2585209"/>
    <lineage>
        <taxon>Eukaryota</taxon>
        <taxon>Metazoa</taxon>
        <taxon>Ecdysozoa</taxon>
        <taxon>Arthropoda</taxon>
        <taxon>Chelicerata</taxon>
        <taxon>Arachnida</taxon>
        <taxon>Araneae</taxon>
        <taxon>Araneomorphae</taxon>
        <taxon>Entelegynae</taxon>
        <taxon>Araneoidea</taxon>
        <taxon>Nephilidae</taxon>
        <taxon>Trichonephila</taxon>
    </lineage>
</organism>
<keyword evidence="2" id="KW-1185">Reference proteome</keyword>
<sequence length="176" mass="20109">MRLPNLIELKREWEVGLVEFIYPHSWYNVNNNHNVFGFDLGDGQILARKIPPGFYESVPDILKAMTIKAHQNKIYFNHNHVTKRVRVTVKNKAKVILEDGLAQVLGFNPCKIESSDSSKKHMIESPFVADPWANYRVLLLYSDIVEPQIIGDVLAPLLRIVNVTGHDGEIVCVKYD</sequence>
<gene>
    <name evidence="1" type="primary">F54H12.2_86</name>
    <name evidence="1" type="ORF">TNCV_5085281</name>
</gene>
<reference evidence="1" key="1">
    <citation type="submission" date="2020-08" db="EMBL/GenBank/DDBJ databases">
        <title>Multicomponent nature underlies the extraordinary mechanical properties of spider dragline silk.</title>
        <authorList>
            <person name="Kono N."/>
            <person name="Nakamura H."/>
            <person name="Mori M."/>
            <person name="Yoshida Y."/>
            <person name="Ohtoshi R."/>
            <person name="Malay A.D."/>
            <person name="Moran D.A.P."/>
            <person name="Tomita M."/>
            <person name="Numata K."/>
            <person name="Arakawa K."/>
        </authorList>
    </citation>
    <scope>NUCLEOTIDE SEQUENCE</scope>
</reference>
<dbReference type="EMBL" id="BMAU01021272">
    <property type="protein sequence ID" value="GFY07343.1"/>
    <property type="molecule type" value="Genomic_DNA"/>
</dbReference>
<evidence type="ECO:0000313" key="2">
    <source>
        <dbReference type="Proteomes" id="UP000887159"/>
    </source>
</evidence>